<dbReference type="RefSeq" id="WP_133806072.1">
    <property type="nucleotide sequence ID" value="NZ_SNWQ01000058.1"/>
</dbReference>
<evidence type="ECO:0000313" key="1">
    <source>
        <dbReference type="EMBL" id="TDO27497.1"/>
    </source>
</evidence>
<dbReference type="OrthoDB" id="3389824at2"/>
<proteinExistence type="predicted"/>
<keyword evidence="2" id="KW-1185">Reference proteome</keyword>
<reference evidence="1 2" key="1">
    <citation type="submission" date="2019-03" db="EMBL/GenBank/DDBJ databases">
        <title>Genomic Encyclopedia of Type Strains, Phase III (KMG-III): the genomes of soil and plant-associated and newly described type strains.</title>
        <authorList>
            <person name="Whitman W."/>
        </authorList>
    </citation>
    <scope>NUCLEOTIDE SEQUENCE [LARGE SCALE GENOMIC DNA]</scope>
    <source>
        <strain evidence="1 2">VKM Ac-2527</strain>
    </source>
</reference>
<comment type="caution">
    <text evidence="1">The sequence shown here is derived from an EMBL/GenBank/DDBJ whole genome shotgun (WGS) entry which is preliminary data.</text>
</comment>
<name>A0A4R6IYI5_9ACTN</name>
<evidence type="ECO:0000313" key="2">
    <source>
        <dbReference type="Proteomes" id="UP000295388"/>
    </source>
</evidence>
<accession>A0A4R6IYI5</accession>
<dbReference type="EMBL" id="SNWQ01000058">
    <property type="protein sequence ID" value="TDO27497.1"/>
    <property type="molecule type" value="Genomic_DNA"/>
</dbReference>
<dbReference type="Proteomes" id="UP000295388">
    <property type="component" value="Unassembled WGS sequence"/>
</dbReference>
<sequence>MPPRLACRQDESSDGSYDIHDEAKEFCNAYVFFVASAPAEALLRIAADVAALPGIPAGAFAVITHDRREEMGLGPRVALS</sequence>
<dbReference type="AlphaFoldDB" id="A0A4R6IYI5"/>
<protein>
    <submittedName>
        <fullName evidence="1">Uncharacterized protein</fullName>
    </submittedName>
</protein>
<organism evidence="1 2">
    <name type="scientific">Kribbella caucasensis</name>
    <dbReference type="NCBI Taxonomy" id="2512215"/>
    <lineage>
        <taxon>Bacteria</taxon>
        <taxon>Bacillati</taxon>
        <taxon>Actinomycetota</taxon>
        <taxon>Actinomycetes</taxon>
        <taxon>Propionibacteriales</taxon>
        <taxon>Kribbellaceae</taxon>
        <taxon>Kribbella</taxon>
    </lineage>
</organism>
<gene>
    <name evidence="1" type="ORF">EV643_1581</name>
</gene>